<keyword evidence="3" id="KW-1185">Reference proteome</keyword>
<keyword evidence="1" id="KW-1133">Transmembrane helix</keyword>
<dbReference type="PANTHER" id="PTHR46599">
    <property type="entry name" value="PIGGYBAC TRANSPOSABLE ELEMENT-DERIVED PROTEIN 4"/>
    <property type="match status" value="1"/>
</dbReference>
<gene>
    <name evidence="4" type="primary">LOC101847516</name>
</gene>
<accession>A0ABM0JZ45</accession>
<organism evidence="3 4">
    <name type="scientific">Aplysia californica</name>
    <name type="common">California sea hare</name>
    <dbReference type="NCBI Taxonomy" id="6500"/>
    <lineage>
        <taxon>Eukaryota</taxon>
        <taxon>Metazoa</taxon>
        <taxon>Spiralia</taxon>
        <taxon>Lophotrochozoa</taxon>
        <taxon>Mollusca</taxon>
        <taxon>Gastropoda</taxon>
        <taxon>Heterobranchia</taxon>
        <taxon>Euthyneura</taxon>
        <taxon>Tectipleura</taxon>
        <taxon>Aplysiida</taxon>
        <taxon>Aplysioidea</taxon>
        <taxon>Aplysiidae</taxon>
        <taxon>Aplysia</taxon>
    </lineage>
</organism>
<feature type="transmembrane region" description="Helical" evidence="1">
    <location>
        <begin position="95"/>
        <end position="111"/>
    </location>
</feature>
<dbReference type="PANTHER" id="PTHR46599:SF3">
    <property type="entry name" value="PIGGYBAC TRANSPOSABLE ELEMENT-DERIVED PROTEIN 4"/>
    <property type="match status" value="1"/>
</dbReference>
<sequence>MKGKKVVKTKGDLKVMTNRKLTHIKWMDKKEINVLTTIHDASSQRTDRHDRDGNLVDKFKAVIDYNKYMGAVDRSDQMVQYSSFKRRTMKWWKKLFFHLFMPAELNVYLLYKATAAANRARSISH</sequence>
<evidence type="ECO:0000313" key="4">
    <source>
        <dbReference type="RefSeq" id="XP_005104947.1"/>
    </source>
</evidence>
<evidence type="ECO:0000256" key="1">
    <source>
        <dbReference type="SAM" id="Phobius"/>
    </source>
</evidence>
<reference evidence="4" key="1">
    <citation type="submission" date="2025-08" db="UniProtKB">
        <authorList>
            <consortium name="RefSeq"/>
        </authorList>
    </citation>
    <scope>IDENTIFICATION</scope>
</reference>
<dbReference type="RefSeq" id="XP_005104947.1">
    <property type="nucleotide sequence ID" value="XM_005104890.1"/>
</dbReference>
<feature type="domain" description="PiggyBac transposable element-derived protein" evidence="2">
    <location>
        <begin position="9"/>
        <end position="101"/>
    </location>
</feature>
<keyword evidence="1" id="KW-0812">Transmembrane</keyword>
<protein>
    <submittedName>
        <fullName evidence="4">PiggyBac transposable element-derived protein 4-like</fullName>
    </submittedName>
</protein>
<evidence type="ECO:0000259" key="2">
    <source>
        <dbReference type="Pfam" id="PF13843"/>
    </source>
</evidence>
<evidence type="ECO:0000313" key="3">
    <source>
        <dbReference type="Proteomes" id="UP000694888"/>
    </source>
</evidence>
<proteinExistence type="predicted"/>
<dbReference type="GeneID" id="101847516"/>
<dbReference type="Proteomes" id="UP000694888">
    <property type="component" value="Unplaced"/>
</dbReference>
<dbReference type="InterPro" id="IPR029526">
    <property type="entry name" value="PGBD"/>
</dbReference>
<keyword evidence="1" id="KW-0472">Membrane</keyword>
<dbReference type="Pfam" id="PF13843">
    <property type="entry name" value="DDE_Tnp_1_7"/>
    <property type="match status" value="1"/>
</dbReference>
<name>A0ABM0JZ45_APLCA</name>